<dbReference type="InterPro" id="IPR045269">
    <property type="entry name" value="Atg1-like"/>
</dbReference>
<dbReference type="OrthoDB" id="10252171at2759"/>
<evidence type="ECO:0000256" key="6">
    <source>
        <dbReference type="ARBA" id="ARBA00019973"/>
    </source>
</evidence>
<name>A0A1Q8RS61_9PEZI</name>
<comment type="subunit">
    <text evidence="3">Component of the EKC/KEOPS complex composed of at least BUD32, CGI121, GON7, KAE1 and PCC1; the whole complex dimerizes.</text>
</comment>
<evidence type="ECO:0000256" key="8">
    <source>
        <dbReference type="ARBA" id="ARBA00030980"/>
    </source>
</evidence>
<dbReference type="PROSITE" id="PS50011">
    <property type="entry name" value="PROTEIN_KINASE_DOM"/>
    <property type="match status" value="1"/>
</dbReference>
<evidence type="ECO:0000256" key="9">
    <source>
        <dbReference type="ARBA" id="ARBA00033194"/>
    </source>
</evidence>
<reference evidence="13 14" key="1">
    <citation type="submission" date="2016-11" db="EMBL/GenBank/DDBJ databases">
        <title>Draft Genome Assembly of Colletotrichum chlorophyti a pathogen of herbaceous plants.</title>
        <authorList>
            <person name="Gan P."/>
            <person name="Narusaka M."/>
            <person name="Tsushima A."/>
            <person name="Narusaka Y."/>
            <person name="Takano Y."/>
            <person name="Shirasu K."/>
        </authorList>
    </citation>
    <scope>NUCLEOTIDE SEQUENCE [LARGE SCALE GENOMIC DNA]</scope>
    <source>
        <strain evidence="13 14">NTL11</strain>
    </source>
</reference>
<dbReference type="Proteomes" id="UP000186583">
    <property type="component" value="Unassembled WGS sequence"/>
</dbReference>
<feature type="domain" description="Protein kinase" evidence="12">
    <location>
        <begin position="1"/>
        <end position="306"/>
    </location>
</feature>
<dbReference type="InterPro" id="IPR008266">
    <property type="entry name" value="Tyr_kinase_AS"/>
</dbReference>
<dbReference type="Pfam" id="PF00069">
    <property type="entry name" value="Pkinase"/>
    <property type="match status" value="1"/>
</dbReference>
<evidence type="ECO:0000256" key="10">
    <source>
        <dbReference type="ARBA" id="ARBA00047899"/>
    </source>
</evidence>
<dbReference type="CDD" id="cd00180">
    <property type="entry name" value="PKc"/>
    <property type="match status" value="1"/>
</dbReference>
<dbReference type="InterPro" id="IPR011009">
    <property type="entry name" value="Kinase-like_dom_sf"/>
</dbReference>
<dbReference type="GO" id="GO:0010506">
    <property type="term" value="P:regulation of autophagy"/>
    <property type="evidence" value="ECO:0007669"/>
    <property type="project" value="InterPro"/>
</dbReference>
<gene>
    <name evidence="13" type="ORF">CCHL11_08948</name>
</gene>
<comment type="function">
    <text evidence="1">Component of the EKC/KEOPS complex that is required for the formation of a threonylcarbamoyl group on adenosine at position 37 (t(6)A37) in tRNAs that read codons beginning with adenine. The complex is probably involved in the transfer of the threonylcarbamoyl moiety of threonylcarbamoyl-AMP (TC-AMP) to the N6 group of A37. BUD32 has ATPase activity in the context of the EKC/KEOPS complex and likely plays a supporting role to the catalytic subunit KAE1. The EKC/KEOPS complex also promotes both telomere uncapping and telomere elongation. The complex is required for efficient recruitment of transcriptional coactivators.</text>
</comment>
<keyword evidence="13" id="KW-0418">Kinase</keyword>
<dbReference type="STRING" id="708187.A0A1Q8RS61"/>
<evidence type="ECO:0000256" key="5">
    <source>
        <dbReference type="ARBA" id="ARBA00013948"/>
    </source>
</evidence>
<sequence length="357" mass="40011">MSPEVPIYLVGATGAEYTVDADVGGEHCLYELWDGRRFTYADDPGAGQQVVDVSIVKAVCLSPKQEVRFMEFAERETRLSKKASFKNIIRYLDYLPDIHALCMERFTLEDALDVREARLDDEGILALAWDILSALAYLHGRGLVHGDVRPRNILVFPASETADGSRPREQYKLFGHGIVKAQRHKSDGYTAPELQRHKQSSRKEDGFKADVWMLGVLLWQCHRYGKGHDAAVPPASRPSGHARLAKPDLEQGSLDGLSPLLLRPSGCEPRAHGDVESLLRKMLIEEPSERYGAMELVEEISRARWLRRGQAAAEGEEVWGIREAVAMARRETRKGVLRRIFATVRGVFRGLGWALLG</sequence>
<dbReference type="AlphaFoldDB" id="A0A1Q8RS61"/>
<dbReference type="EC" id="2.7.11.1" evidence="4"/>
<dbReference type="InterPro" id="IPR000719">
    <property type="entry name" value="Prot_kinase_dom"/>
</dbReference>
<evidence type="ECO:0000259" key="12">
    <source>
        <dbReference type="PROSITE" id="PS50011"/>
    </source>
</evidence>
<protein>
    <recommendedName>
        <fullName evidence="6">EKC/KEOPS complex subunit BUD32</fullName>
        <ecNumber evidence="4">2.7.11.1</ecNumber>
    </recommendedName>
    <alternativeName>
        <fullName evidence="8 9">Atypical Serine/threonine protein kinase BUD32</fullName>
    </alternativeName>
    <alternativeName>
        <fullName evidence="7">Autophagy-related protein 1</fullName>
    </alternativeName>
    <alternativeName>
        <fullName evidence="5">EKC/KEOPS complex subunit bud32</fullName>
    </alternativeName>
</protein>
<evidence type="ECO:0000256" key="7">
    <source>
        <dbReference type="ARBA" id="ARBA00030237"/>
    </source>
</evidence>
<evidence type="ECO:0000256" key="3">
    <source>
        <dbReference type="ARBA" id="ARBA00011534"/>
    </source>
</evidence>
<comment type="subcellular location">
    <subcellularLocation>
        <location evidence="2">Preautophagosomal structure membrane</location>
        <topology evidence="2">Peripheral membrane protein</topology>
    </subcellularLocation>
</comment>
<keyword evidence="13" id="KW-0808">Transferase</keyword>
<evidence type="ECO:0000313" key="14">
    <source>
        <dbReference type="Proteomes" id="UP000186583"/>
    </source>
</evidence>
<dbReference type="SUPFAM" id="SSF56112">
    <property type="entry name" value="Protein kinase-like (PK-like)"/>
    <property type="match status" value="1"/>
</dbReference>
<dbReference type="PANTHER" id="PTHR24348:SF68">
    <property type="entry name" value="SERINE_THREONINE-PROTEIN KINASE ATG1C"/>
    <property type="match status" value="1"/>
</dbReference>
<proteinExistence type="predicted"/>
<evidence type="ECO:0000256" key="4">
    <source>
        <dbReference type="ARBA" id="ARBA00012513"/>
    </source>
</evidence>
<dbReference type="EMBL" id="MPGH01000104">
    <property type="protein sequence ID" value="OLN87142.1"/>
    <property type="molecule type" value="Genomic_DNA"/>
</dbReference>
<dbReference type="PROSITE" id="PS00109">
    <property type="entry name" value="PROTEIN_KINASE_TYR"/>
    <property type="match status" value="1"/>
</dbReference>
<evidence type="ECO:0000256" key="1">
    <source>
        <dbReference type="ARBA" id="ARBA00003747"/>
    </source>
</evidence>
<comment type="catalytic activity">
    <reaction evidence="11">
        <text>L-seryl-[protein] + ATP = O-phospho-L-seryl-[protein] + ADP + H(+)</text>
        <dbReference type="Rhea" id="RHEA:17989"/>
        <dbReference type="Rhea" id="RHEA-COMP:9863"/>
        <dbReference type="Rhea" id="RHEA-COMP:11604"/>
        <dbReference type="ChEBI" id="CHEBI:15378"/>
        <dbReference type="ChEBI" id="CHEBI:29999"/>
        <dbReference type="ChEBI" id="CHEBI:30616"/>
        <dbReference type="ChEBI" id="CHEBI:83421"/>
        <dbReference type="ChEBI" id="CHEBI:456216"/>
        <dbReference type="EC" id="2.7.11.1"/>
    </reaction>
</comment>
<dbReference type="Gene3D" id="1.10.510.10">
    <property type="entry name" value="Transferase(Phosphotransferase) domain 1"/>
    <property type="match status" value="1"/>
</dbReference>
<comment type="catalytic activity">
    <reaction evidence="10">
        <text>L-threonyl-[protein] + ATP = O-phospho-L-threonyl-[protein] + ADP + H(+)</text>
        <dbReference type="Rhea" id="RHEA:46608"/>
        <dbReference type="Rhea" id="RHEA-COMP:11060"/>
        <dbReference type="Rhea" id="RHEA-COMP:11605"/>
        <dbReference type="ChEBI" id="CHEBI:15378"/>
        <dbReference type="ChEBI" id="CHEBI:30013"/>
        <dbReference type="ChEBI" id="CHEBI:30616"/>
        <dbReference type="ChEBI" id="CHEBI:61977"/>
        <dbReference type="ChEBI" id="CHEBI:456216"/>
        <dbReference type="EC" id="2.7.11.1"/>
    </reaction>
</comment>
<evidence type="ECO:0000256" key="2">
    <source>
        <dbReference type="ARBA" id="ARBA00004623"/>
    </source>
</evidence>
<dbReference type="GO" id="GO:0004674">
    <property type="term" value="F:protein serine/threonine kinase activity"/>
    <property type="evidence" value="ECO:0007669"/>
    <property type="project" value="UniProtKB-EC"/>
</dbReference>
<dbReference type="GO" id="GO:0034045">
    <property type="term" value="C:phagophore assembly site membrane"/>
    <property type="evidence" value="ECO:0007669"/>
    <property type="project" value="UniProtKB-SubCell"/>
</dbReference>
<evidence type="ECO:0000256" key="11">
    <source>
        <dbReference type="ARBA" id="ARBA00048679"/>
    </source>
</evidence>
<accession>A0A1Q8RS61</accession>
<organism evidence="13 14">
    <name type="scientific">Colletotrichum chlorophyti</name>
    <dbReference type="NCBI Taxonomy" id="708187"/>
    <lineage>
        <taxon>Eukaryota</taxon>
        <taxon>Fungi</taxon>
        <taxon>Dikarya</taxon>
        <taxon>Ascomycota</taxon>
        <taxon>Pezizomycotina</taxon>
        <taxon>Sordariomycetes</taxon>
        <taxon>Hypocreomycetidae</taxon>
        <taxon>Glomerellales</taxon>
        <taxon>Glomerellaceae</taxon>
        <taxon>Colletotrichum</taxon>
    </lineage>
</organism>
<evidence type="ECO:0000313" key="13">
    <source>
        <dbReference type="EMBL" id="OLN87142.1"/>
    </source>
</evidence>
<keyword evidence="14" id="KW-1185">Reference proteome</keyword>
<dbReference type="GO" id="GO:0005524">
    <property type="term" value="F:ATP binding"/>
    <property type="evidence" value="ECO:0007669"/>
    <property type="project" value="InterPro"/>
</dbReference>
<dbReference type="PANTHER" id="PTHR24348">
    <property type="entry name" value="SERINE/THREONINE-PROTEIN KINASE UNC-51-RELATED"/>
    <property type="match status" value="1"/>
</dbReference>
<comment type="caution">
    <text evidence="13">The sequence shown here is derived from an EMBL/GenBank/DDBJ whole genome shotgun (WGS) entry which is preliminary data.</text>
</comment>